<keyword evidence="3" id="KW-1185">Reference proteome</keyword>
<evidence type="ECO:0000313" key="2">
    <source>
        <dbReference type="EMBL" id="KAJ4981268.1"/>
    </source>
</evidence>
<evidence type="ECO:0000313" key="3">
    <source>
        <dbReference type="Proteomes" id="UP001141806"/>
    </source>
</evidence>
<feature type="transmembrane region" description="Helical" evidence="1">
    <location>
        <begin position="70"/>
        <end position="91"/>
    </location>
</feature>
<evidence type="ECO:0008006" key="4">
    <source>
        <dbReference type="Google" id="ProtNLM"/>
    </source>
</evidence>
<keyword evidence="1" id="KW-0472">Membrane</keyword>
<dbReference type="Proteomes" id="UP001141806">
    <property type="component" value="Unassembled WGS sequence"/>
</dbReference>
<dbReference type="EMBL" id="JAMYWD010000001">
    <property type="protein sequence ID" value="KAJ4981268.1"/>
    <property type="molecule type" value="Genomic_DNA"/>
</dbReference>
<accession>A0A9Q0R2T0</accession>
<keyword evidence="1" id="KW-1133">Transmembrane helix</keyword>
<keyword evidence="1" id="KW-0812">Transmembrane</keyword>
<gene>
    <name evidence="2" type="ORF">NE237_032105</name>
</gene>
<sequence>MARTFRRSPSFELNQKPDQFININFSSIEPATKNYSITKEENKKTDIIPNQAGESTTHQKTRAEQITSKLFSILVYLHVFLISVLIIFRTICNFVSHSSSNHLFHFTGTSSPPTPHFNRFLRHCCILMAALHPFFTDFFLHCNFLVYILFRSFKFSNSSLLNLKNLALLK</sequence>
<evidence type="ECO:0000256" key="1">
    <source>
        <dbReference type="SAM" id="Phobius"/>
    </source>
</evidence>
<name>A0A9Q0R2T0_9MAGN</name>
<protein>
    <recommendedName>
        <fullName evidence="4">Transmembrane protein</fullName>
    </recommendedName>
</protein>
<dbReference type="AlphaFoldDB" id="A0A9Q0R2T0"/>
<reference evidence="2" key="1">
    <citation type="journal article" date="2023" name="Plant J.">
        <title>The genome of the king protea, Protea cynaroides.</title>
        <authorList>
            <person name="Chang J."/>
            <person name="Duong T.A."/>
            <person name="Schoeman C."/>
            <person name="Ma X."/>
            <person name="Roodt D."/>
            <person name="Barker N."/>
            <person name="Li Z."/>
            <person name="Van de Peer Y."/>
            <person name="Mizrachi E."/>
        </authorList>
    </citation>
    <scope>NUCLEOTIDE SEQUENCE</scope>
    <source>
        <tissue evidence="2">Young leaves</tissue>
    </source>
</reference>
<comment type="caution">
    <text evidence="2">The sequence shown here is derived from an EMBL/GenBank/DDBJ whole genome shotgun (WGS) entry which is preliminary data.</text>
</comment>
<organism evidence="2 3">
    <name type="scientific">Protea cynaroides</name>
    <dbReference type="NCBI Taxonomy" id="273540"/>
    <lineage>
        <taxon>Eukaryota</taxon>
        <taxon>Viridiplantae</taxon>
        <taxon>Streptophyta</taxon>
        <taxon>Embryophyta</taxon>
        <taxon>Tracheophyta</taxon>
        <taxon>Spermatophyta</taxon>
        <taxon>Magnoliopsida</taxon>
        <taxon>Proteales</taxon>
        <taxon>Proteaceae</taxon>
        <taxon>Protea</taxon>
    </lineage>
</organism>
<proteinExistence type="predicted"/>
<feature type="transmembrane region" description="Helical" evidence="1">
    <location>
        <begin position="120"/>
        <end position="150"/>
    </location>
</feature>